<keyword evidence="11" id="KW-0472">Membrane</keyword>
<evidence type="ECO:0000313" key="14">
    <source>
        <dbReference type="Proteomes" id="UP000037136"/>
    </source>
</evidence>
<evidence type="ECO:0000256" key="10">
    <source>
        <dbReference type="SAM" id="MobiDB-lite"/>
    </source>
</evidence>
<dbReference type="PANTHER" id="PTHR11778">
    <property type="entry name" value="SERYL-TRNA SYNTHETASE"/>
    <property type="match status" value="1"/>
</dbReference>
<dbReference type="STRING" id="268505.A0A2A9P4W0"/>
<dbReference type="Gene3D" id="1.10.287.40">
    <property type="entry name" value="Serine-tRNA synthetase, tRNA binding domain"/>
    <property type="match status" value="1"/>
</dbReference>
<feature type="binding site" evidence="9">
    <location>
        <begin position="375"/>
        <end position="378"/>
    </location>
    <ligand>
        <name>ATP</name>
        <dbReference type="ChEBI" id="CHEBI:30616"/>
    </ligand>
</feature>
<feature type="compositionally biased region" description="Low complexity" evidence="10">
    <location>
        <begin position="101"/>
        <end position="115"/>
    </location>
</feature>
<evidence type="ECO:0000313" key="13">
    <source>
        <dbReference type="EMBL" id="PFH56011.1"/>
    </source>
</evidence>
<evidence type="ECO:0000256" key="2">
    <source>
        <dbReference type="ARBA" id="ARBA00022598"/>
    </source>
</evidence>
<keyword evidence="2" id="KW-0436">Ligase</keyword>
<dbReference type="PROSITE" id="PS50862">
    <property type="entry name" value="AA_TRNA_LIGASE_II"/>
    <property type="match status" value="1"/>
</dbReference>
<dbReference type="AlphaFoldDB" id="A0A2A9P4W0"/>
<evidence type="ECO:0000259" key="12">
    <source>
        <dbReference type="PROSITE" id="PS50862"/>
    </source>
</evidence>
<keyword evidence="4 9" id="KW-0067">ATP-binding</keyword>
<dbReference type="InterPro" id="IPR042103">
    <property type="entry name" value="SerRS_1_N_sf"/>
</dbReference>
<dbReference type="InterPro" id="IPR002314">
    <property type="entry name" value="aa-tRNA-synt_IIb"/>
</dbReference>
<evidence type="ECO:0000256" key="4">
    <source>
        <dbReference type="ARBA" id="ARBA00022840"/>
    </source>
</evidence>
<sequence>MNRSPARLRLRGIEPRAWRRSFGEDRRPSSAPKPMLDMKHIRQNAHLYEQTCVDRKYDRLAGHASRIVALHGQWLDLQREGRSMRERSKYLRKMLARQAASDDGTNSSSSSSSSSIRDEDQQQQQQPPSAESQTSTTTREQALDEARRLKADLARIEKGEAAAVAEMEMLALELPNLTSDDAPRGNEPTLLRYINSPPAGFDEPCSSSTTTTCSSSSSSFPSPHPTDEKPPRTHVEIGTELGILDLAAGATSSGWGWYYLIGAGAQLEQALIQYALGLASQRRFTPVSPPSLVYSHVGAACGFRPRDHHGEQQVYSVDGTPDRCLAGTSEIALAAMAAQATLPFDVLPLRRVAVSRCYRAEAGARGADTKGLFRVHEFTKVELFAWSAPETETARRLLDEMVALQVDILASLGLYSVVVVVVVVIIIIIVDDDDDDDDNDQAANDGWGELTSASLCTDYQTRRLATRVRLPSESNRLAFPYTINATALAVPRVLAALLEYGWDEASRTVVVPRCLRPWMHGMRRIGGPGGRPLG</sequence>
<dbReference type="PRINTS" id="PR00981">
    <property type="entry name" value="TRNASYNTHSER"/>
</dbReference>
<dbReference type="GO" id="GO:0006434">
    <property type="term" value="P:seryl-tRNA aminoacylation"/>
    <property type="evidence" value="ECO:0007669"/>
    <property type="project" value="InterPro"/>
</dbReference>
<feature type="domain" description="Aminoacyl-transfer RNA synthetases class-II family profile" evidence="12">
    <location>
        <begin position="267"/>
        <end position="512"/>
    </location>
</feature>
<evidence type="ECO:0000256" key="7">
    <source>
        <dbReference type="ARBA" id="ARBA00034892"/>
    </source>
</evidence>
<evidence type="ECO:0000256" key="11">
    <source>
        <dbReference type="SAM" id="Phobius"/>
    </source>
</evidence>
<evidence type="ECO:0000256" key="3">
    <source>
        <dbReference type="ARBA" id="ARBA00022741"/>
    </source>
</evidence>
<feature type="binding site" evidence="9">
    <location>
        <begin position="449"/>
        <end position="452"/>
    </location>
    <ligand>
        <name>ATP</name>
        <dbReference type="ChEBI" id="CHEBI:30616"/>
    </ligand>
</feature>
<name>A0A2A9P4W0_OPHUN</name>
<dbReference type="InterPro" id="IPR045864">
    <property type="entry name" value="aa-tRNA-synth_II/BPL/LPL"/>
</dbReference>
<reference evidence="13 14" key="2">
    <citation type="journal article" date="2017" name="Sci. Rep.">
        <title>Ant-infecting Ophiocordyceps genomes reveal a high diversity of potential behavioral manipulation genes and a possible major role for enterotoxins.</title>
        <authorList>
            <person name="de Bekker C."/>
            <person name="Ohm R.A."/>
            <person name="Evans H.C."/>
            <person name="Brachmann A."/>
            <person name="Hughes D.P."/>
        </authorList>
    </citation>
    <scope>NUCLEOTIDE SEQUENCE [LARGE SCALE GENOMIC DNA]</scope>
    <source>
        <strain evidence="13 14">SC16a</strain>
    </source>
</reference>
<proteinExistence type="predicted"/>
<protein>
    <recommendedName>
        <fullName evidence="1">serine--tRNA ligase</fullName>
        <ecNumber evidence="1">6.1.1.11</ecNumber>
    </recommendedName>
    <alternativeName>
        <fullName evidence="6">Seryl-tRNA synthetase</fullName>
    </alternativeName>
    <alternativeName>
        <fullName evidence="7">Seryl-tRNA(Ser) synthetase</fullName>
    </alternativeName>
</protein>
<evidence type="ECO:0000256" key="1">
    <source>
        <dbReference type="ARBA" id="ARBA00012840"/>
    </source>
</evidence>
<organism evidence="13 14">
    <name type="scientific">Ophiocordyceps unilateralis</name>
    <name type="common">Zombie-ant fungus</name>
    <name type="synonym">Torrubia unilateralis</name>
    <dbReference type="NCBI Taxonomy" id="268505"/>
    <lineage>
        <taxon>Eukaryota</taxon>
        <taxon>Fungi</taxon>
        <taxon>Dikarya</taxon>
        <taxon>Ascomycota</taxon>
        <taxon>Pezizomycotina</taxon>
        <taxon>Sordariomycetes</taxon>
        <taxon>Hypocreomycetidae</taxon>
        <taxon>Hypocreales</taxon>
        <taxon>Ophiocordycipitaceae</taxon>
        <taxon>Ophiocordyceps</taxon>
    </lineage>
</organism>
<feature type="binding site" evidence="8">
    <location>
        <position position="484"/>
    </location>
    <ligand>
        <name>L-serine</name>
        <dbReference type="ChEBI" id="CHEBI:33384"/>
    </ligand>
</feature>
<feature type="region of interest" description="Disordered" evidence="10">
    <location>
        <begin position="96"/>
        <end position="141"/>
    </location>
</feature>
<dbReference type="GO" id="GO:0004828">
    <property type="term" value="F:serine-tRNA ligase activity"/>
    <property type="evidence" value="ECO:0007669"/>
    <property type="project" value="UniProtKB-EC"/>
</dbReference>
<keyword evidence="14" id="KW-1185">Reference proteome</keyword>
<dbReference type="EC" id="6.1.1.11" evidence="1"/>
<comment type="caution">
    <text evidence="13">The sequence shown here is derived from an EMBL/GenBank/DDBJ whole genome shotgun (WGS) entry which is preliminary data.</text>
</comment>
<dbReference type="Pfam" id="PF00587">
    <property type="entry name" value="tRNA-synt_2b"/>
    <property type="match status" value="1"/>
</dbReference>
<dbReference type="OrthoDB" id="10264585at2759"/>
<dbReference type="SUPFAM" id="SSF55681">
    <property type="entry name" value="Class II aaRS and biotin synthetases"/>
    <property type="match status" value="1"/>
</dbReference>
<evidence type="ECO:0000256" key="5">
    <source>
        <dbReference type="ARBA" id="ARBA00023146"/>
    </source>
</evidence>
<dbReference type="GO" id="GO:0005524">
    <property type="term" value="F:ATP binding"/>
    <property type="evidence" value="ECO:0007669"/>
    <property type="project" value="UniProtKB-KW"/>
</dbReference>
<feature type="transmembrane region" description="Helical" evidence="11">
    <location>
        <begin position="406"/>
        <end position="430"/>
    </location>
</feature>
<dbReference type="SUPFAM" id="SSF46589">
    <property type="entry name" value="tRNA-binding arm"/>
    <property type="match status" value="1"/>
</dbReference>
<keyword evidence="3" id="KW-0547">Nucleotide-binding</keyword>
<feature type="binding site" evidence="9">
    <location>
        <begin position="359"/>
        <end position="361"/>
    </location>
    <ligand>
        <name>ATP</name>
        <dbReference type="ChEBI" id="CHEBI:30616"/>
    </ligand>
</feature>
<dbReference type="InterPro" id="IPR010978">
    <property type="entry name" value="tRNA-bd_arm"/>
</dbReference>
<keyword evidence="11" id="KW-0812">Transmembrane</keyword>
<keyword evidence="5" id="KW-0030">Aminoacyl-tRNA synthetase</keyword>
<dbReference type="InterPro" id="IPR006195">
    <property type="entry name" value="aa-tRNA-synth_II"/>
</dbReference>
<feature type="site" description="Important for serine binding" evidence="8">
    <location>
        <position position="486"/>
    </location>
</feature>
<gene>
    <name evidence="13" type="ORF">XA68_17202</name>
</gene>
<dbReference type="Proteomes" id="UP000037136">
    <property type="component" value="Unassembled WGS sequence"/>
</dbReference>
<dbReference type="EMBL" id="LAZP02000688">
    <property type="protein sequence ID" value="PFH56011.1"/>
    <property type="molecule type" value="Genomic_DNA"/>
</dbReference>
<keyword evidence="11" id="KW-1133">Transmembrane helix</keyword>
<feature type="binding site" evidence="8">
    <location>
        <position position="328"/>
    </location>
    <ligand>
        <name>L-serine</name>
        <dbReference type="ChEBI" id="CHEBI:33384"/>
    </ligand>
</feature>
<feature type="region of interest" description="Disordered" evidence="10">
    <location>
        <begin position="177"/>
        <end position="233"/>
    </location>
</feature>
<feature type="binding site" evidence="8">
    <location>
        <position position="359"/>
    </location>
    <ligand>
        <name>L-serine</name>
        <dbReference type="ChEBI" id="CHEBI:33384"/>
    </ligand>
</feature>
<dbReference type="Gene3D" id="3.30.930.10">
    <property type="entry name" value="Bira Bifunctional Protein, Domain 2"/>
    <property type="match status" value="1"/>
</dbReference>
<accession>A0A2A9P4W0</accession>
<evidence type="ECO:0000256" key="8">
    <source>
        <dbReference type="PIRSR" id="PIRSR001529-1"/>
    </source>
</evidence>
<dbReference type="InterPro" id="IPR002317">
    <property type="entry name" value="Ser-tRNA-ligase_type_1"/>
</dbReference>
<evidence type="ECO:0000256" key="9">
    <source>
        <dbReference type="PIRSR" id="PIRSR001529-2"/>
    </source>
</evidence>
<dbReference type="PIRSF" id="PIRSF001529">
    <property type="entry name" value="Ser-tRNA-synth_IIa"/>
    <property type="match status" value="1"/>
</dbReference>
<evidence type="ECO:0000256" key="6">
    <source>
        <dbReference type="ARBA" id="ARBA00031113"/>
    </source>
</evidence>
<feature type="binding site" evidence="8">
    <location>
        <position position="382"/>
    </location>
    <ligand>
        <name>L-serine</name>
        <dbReference type="ChEBI" id="CHEBI:33384"/>
    </ligand>
</feature>
<feature type="compositionally biased region" description="Low complexity" evidence="10">
    <location>
        <begin position="205"/>
        <end position="219"/>
    </location>
</feature>
<reference evidence="13 14" key="1">
    <citation type="journal article" date="2015" name="BMC Genomics">
        <title>Gene expression during zombie ant biting behavior reflects the complexity underlying fungal parasitic behavioral manipulation.</title>
        <authorList>
            <person name="de Bekker C."/>
            <person name="Ohm R.A."/>
            <person name="Loreto R.G."/>
            <person name="Sebastian A."/>
            <person name="Albert I."/>
            <person name="Merrow M."/>
            <person name="Brachmann A."/>
            <person name="Hughes D.P."/>
        </authorList>
    </citation>
    <scope>NUCLEOTIDE SEQUENCE [LARGE SCALE GENOMIC DNA]</scope>
    <source>
        <strain evidence="13 14">SC16a</strain>
    </source>
</reference>
<feature type="compositionally biased region" description="Low complexity" evidence="10">
    <location>
        <begin position="122"/>
        <end position="138"/>
    </location>
</feature>